<dbReference type="AlphaFoldDB" id="A0AAQ3LCV4"/>
<name>A0AAQ3LCV4_9BACT</name>
<organism evidence="1 2">
    <name type="scientific">Rubellicoccus peritrichatus</name>
    <dbReference type="NCBI Taxonomy" id="3080537"/>
    <lineage>
        <taxon>Bacteria</taxon>
        <taxon>Pseudomonadati</taxon>
        <taxon>Verrucomicrobiota</taxon>
        <taxon>Opitutia</taxon>
        <taxon>Puniceicoccales</taxon>
        <taxon>Cerasicoccaceae</taxon>
        <taxon>Rubellicoccus</taxon>
    </lineage>
</organism>
<dbReference type="EMBL" id="CP136920">
    <property type="protein sequence ID" value="WOO43151.1"/>
    <property type="molecule type" value="Genomic_DNA"/>
</dbReference>
<sequence length="302" mass="34075">MSEDSNKKISFSLLNIDASGLKEPGLLLIEKVSSAIGAATYTWTRKWKANADAKAKITLSKADIEISELQERSLQRMLAEECKHQENMESITQKAIPNLDESANPKEIDDDWMANFFNKCRHISNDQMQDLWAKILAGEANRSGSFSRKTISILNDLSQEDALLFRDLCNFSWIVGASYSPIIFDPEETIYKDNGLSFNKLVNLDNIGLISLSSSPGYGRWTNSDSFEVGYDEKLYSLTLSKDGKGEYFLNIGKTLLTQPGEEILKVIETEIVDGFEEYVLNKWKNHTPKAICKISDRFARS</sequence>
<dbReference type="Proteomes" id="UP001304300">
    <property type="component" value="Chromosome"/>
</dbReference>
<proteinExistence type="predicted"/>
<reference evidence="1 2" key="1">
    <citation type="submission" date="2023-10" db="EMBL/GenBank/DDBJ databases">
        <title>Rubellicoccus peritrichatus gen. nov., sp. nov., isolated from an algae of coral reef tank.</title>
        <authorList>
            <person name="Luo J."/>
        </authorList>
    </citation>
    <scope>NUCLEOTIDE SEQUENCE [LARGE SCALE GENOMIC DNA]</scope>
    <source>
        <strain evidence="1 2">CR14</strain>
    </source>
</reference>
<keyword evidence="2" id="KW-1185">Reference proteome</keyword>
<dbReference type="Pfam" id="PF10987">
    <property type="entry name" value="DUF2806"/>
    <property type="match status" value="1"/>
</dbReference>
<gene>
    <name evidence="1" type="ORF">RZN69_08600</name>
</gene>
<dbReference type="RefSeq" id="WP_317835690.1">
    <property type="nucleotide sequence ID" value="NZ_CP136920.1"/>
</dbReference>
<dbReference type="KEGG" id="puo:RZN69_08600"/>
<dbReference type="InterPro" id="IPR021254">
    <property type="entry name" value="DUF2806"/>
</dbReference>
<protein>
    <submittedName>
        <fullName evidence="1">DUF2806 domain-containing protein</fullName>
    </submittedName>
</protein>
<accession>A0AAQ3LCV4</accession>
<evidence type="ECO:0000313" key="2">
    <source>
        <dbReference type="Proteomes" id="UP001304300"/>
    </source>
</evidence>
<evidence type="ECO:0000313" key="1">
    <source>
        <dbReference type="EMBL" id="WOO43151.1"/>
    </source>
</evidence>